<accession>A0A445MRW5</accession>
<feature type="domain" description="NADH:quinone oxidoreductase/Mrp antiporter transmembrane" evidence="7">
    <location>
        <begin position="120"/>
        <end position="411"/>
    </location>
</feature>
<comment type="similarity">
    <text evidence="5">Belongs to the complex I subunit 2 family.</text>
</comment>
<keyword evidence="2 5" id="KW-0812">Transmembrane</keyword>
<feature type="transmembrane region" description="Helical" evidence="5">
    <location>
        <begin position="35"/>
        <end position="54"/>
    </location>
</feature>
<dbReference type="InterPro" id="IPR001750">
    <property type="entry name" value="ND/Mrp_TM"/>
</dbReference>
<keyword evidence="5" id="KW-0813">Transport</keyword>
<evidence type="ECO:0000256" key="3">
    <source>
        <dbReference type="ARBA" id="ARBA00022989"/>
    </source>
</evidence>
<comment type="subcellular location">
    <subcellularLocation>
        <location evidence="5">Cell membrane</location>
        <topology evidence="5">Multi-pass membrane protein</topology>
    </subcellularLocation>
    <subcellularLocation>
        <location evidence="1">Endomembrane system</location>
        <topology evidence="1">Multi-pass membrane protein</topology>
    </subcellularLocation>
    <subcellularLocation>
        <location evidence="6">Membrane</location>
        <topology evidence="6">Multi-pass membrane protein</topology>
    </subcellularLocation>
</comment>
<evidence type="ECO:0000256" key="2">
    <source>
        <dbReference type="ARBA" id="ARBA00022692"/>
    </source>
</evidence>
<comment type="subunit">
    <text evidence="5">NDH-1 is composed of 14 different subunits. Subunits NuoA, H, J, K, L, M, N constitute the membrane sector of the complex.</text>
</comment>
<dbReference type="GO" id="GO:0042773">
    <property type="term" value="P:ATP synthesis coupled electron transport"/>
    <property type="evidence" value="ECO:0007669"/>
    <property type="project" value="InterPro"/>
</dbReference>
<feature type="transmembrane region" description="Helical" evidence="5">
    <location>
        <begin position="396"/>
        <end position="416"/>
    </location>
</feature>
<evidence type="ECO:0000259" key="7">
    <source>
        <dbReference type="Pfam" id="PF00361"/>
    </source>
</evidence>
<dbReference type="NCBIfam" id="TIGR01770">
    <property type="entry name" value="NDH_I_N"/>
    <property type="match status" value="1"/>
</dbReference>
<keyword evidence="5" id="KW-0520">NAD</keyword>
<feature type="transmembrane region" description="Helical" evidence="5">
    <location>
        <begin position="198"/>
        <end position="223"/>
    </location>
</feature>
<feature type="transmembrane region" description="Helical" evidence="5">
    <location>
        <begin position="74"/>
        <end position="91"/>
    </location>
</feature>
<dbReference type="GO" id="GO:0005886">
    <property type="term" value="C:plasma membrane"/>
    <property type="evidence" value="ECO:0007669"/>
    <property type="project" value="UniProtKB-SubCell"/>
</dbReference>
<name>A0A445MRW5_9BACT</name>
<dbReference type="Pfam" id="PF00361">
    <property type="entry name" value="Proton_antipo_M"/>
    <property type="match status" value="1"/>
</dbReference>
<keyword evidence="3 5" id="KW-1133">Transmembrane helix</keyword>
<dbReference type="GO" id="GO:0048038">
    <property type="term" value="F:quinone binding"/>
    <property type="evidence" value="ECO:0007669"/>
    <property type="project" value="UniProtKB-KW"/>
</dbReference>
<keyword evidence="5" id="KW-1278">Translocase</keyword>
<dbReference type="EC" id="7.1.1.-" evidence="5"/>
<keyword evidence="4 5" id="KW-0472">Membrane</keyword>
<protein>
    <recommendedName>
        <fullName evidence="5">NADH-quinone oxidoreductase subunit N</fullName>
        <ecNumber evidence="5">7.1.1.-</ecNumber>
    </recommendedName>
    <alternativeName>
        <fullName evidence="5">NADH dehydrogenase I subunit N</fullName>
    </alternativeName>
    <alternativeName>
        <fullName evidence="5">NDH-1 subunit N</fullName>
    </alternativeName>
</protein>
<feature type="transmembrane region" description="Helical" evidence="5">
    <location>
        <begin position="362"/>
        <end position="384"/>
    </location>
</feature>
<evidence type="ECO:0000256" key="1">
    <source>
        <dbReference type="ARBA" id="ARBA00004127"/>
    </source>
</evidence>
<evidence type="ECO:0000256" key="5">
    <source>
        <dbReference type="HAMAP-Rule" id="MF_00445"/>
    </source>
</evidence>
<feature type="transmembrane region" description="Helical" evidence="5">
    <location>
        <begin position="157"/>
        <end position="177"/>
    </location>
</feature>
<evidence type="ECO:0000256" key="6">
    <source>
        <dbReference type="RuleBase" id="RU000320"/>
    </source>
</evidence>
<dbReference type="GO" id="GO:0050136">
    <property type="term" value="F:NADH dehydrogenase (quinone) (non-electrogenic) activity"/>
    <property type="evidence" value="ECO:0007669"/>
    <property type="project" value="UniProtKB-UniRule"/>
</dbReference>
<dbReference type="GO" id="GO:0012505">
    <property type="term" value="C:endomembrane system"/>
    <property type="evidence" value="ECO:0007669"/>
    <property type="project" value="UniProtKB-SubCell"/>
</dbReference>
<keyword evidence="5" id="KW-1003">Cell membrane</keyword>
<evidence type="ECO:0000256" key="4">
    <source>
        <dbReference type="ARBA" id="ARBA00023136"/>
    </source>
</evidence>
<sequence>MDFRTELILPEIYQTIVVLLLFICSIIDNKRNLAVTRWIPWLAFIGIPLTLVSIDCEGDLFLNAYRIDLLSQFFKFSVAVGFFAAVLNATRQPTLEHGRQSDYFMFLALSALGLMFLASAVELITIYLAMEMASYSLYSLIPLRAQERQAAEAGIKYILFGAAVTAIALYGLSYIVASQHTTYIKDLALCEWSWAKSPMAVIGLTLFLAGFFYKLALFPFHFWAPDVYQGSSNETATYVSTLPKLGAVAILIRLTSMLKPGAEIVSILAVLAAISMTYGNLAALAQRDVKRILGYSTVAHAGYVLVGLVALTREGFAAAGFYVLTYVLMNLTCFWVVCRVAADGRNLDLEDLNGLHSRAPGLALVLAVGAFALVGLPPTGGFMGKLFLLTAAWDHGYNWLIILAAVNTAISMYYYLSMVIHAYTKDQTEAALPIQNEPKFSLVWGGALAVSVLALGVIPAPVFNMAMKAAGTIMP</sequence>
<feature type="transmembrane region" description="Helical" evidence="5">
    <location>
        <begin position="264"/>
        <end position="286"/>
    </location>
</feature>
<dbReference type="PANTHER" id="PTHR22773">
    <property type="entry name" value="NADH DEHYDROGENASE"/>
    <property type="match status" value="1"/>
</dbReference>
<comment type="function">
    <text evidence="5">NDH-1 shuttles electrons from NADH, via FMN and iron-sulfur (Fe-S) centers, to quinones in the respiratory chain. The immediate electron acceptor for the enzyme in this species is believed to be ubiquinone. Couples the redox reaction to proton translocation (for every two electrons transferred, four hydrogen ions are translocated across the cytoplasmic membrane), and thus conserves the redox energy in a proton gradient.</text>
</comment>
<feature type="transmembrane region" description="Helical" evidence="5">
    <location>
        <begin position="323"/>
        <end position="342"/>
    </location>
</feature>
<gene>
    <name evidence="5 8" type="primary">nuoN</name>
    <name evidence="8" type="ORF">PITCH_A1260030</name>
</gene>
<keyword evidence="8" id="KW-0560">Oxidoreductase</keyword>
<dbReference type="EMBL" id="OJIN01000031">
    <property type="protein sequence ID" value="SPD72207.1"/>
    <property type="molecule type" value="Genomic_DNA"/>
</dbReference>
<dbReference type="GO" id="GO:0008137">
    <property type="term" value="F:NADH dehydrogenase (ubiquinone) activity"/>
    <property type="evidence" value="ECO:0007669"/>
    <property type="project" value="InterPro"/>
</dbReference>
<dbReference type="InterPro" id="IPR010096">
    <property type="entry name" value="NADH-Q_OxRdtase_suN/2"/>
</dbReference>
<feature type="transmembrane region" description="Helical" evidence="5">
    <location>
        <begin position="292"/>
        <end position="311"/>
    </location>
</feature>
<keyword evidence="5" id="KW-0874">Quinone</keyword>
<dbReference type="AlphaFoldDB" id="A0A445MRW5"/>
<feature type="transmembrane region" description="Helical" evidence="5">
    <location>
        <begin position="442"/>
        <end position="466"/>
    </location>
</feature>
<proteinExistence type="inferred from homology"/>
<evidence type="ECO:0000313" key="8">
    <source>
        <dbReference type="EMBL" id="SPD72207.1"/>
    </source>
</evidence>
<feature type="transmembrane region" description="Helical" evidence="5">
    <location>
        <begin position="103"/>
        <end position="130"/>
    </location>
</feature>
<organism evidence="8">
    <name type="scientific">uncultured Desulfobacterium sp</name>
    <dbReference type="NCBI Taxonomy" id="201089"/>
    <lineage>
        <taxon>Bacteria</taxon>
        <taxon>Pseudomonadati</taxon>
        <taxon>Thermodesulfobacteriota</taxon>
        <taxon>Desulfobacteria</taxon>
        <taxon>Desulfobacterales</taxon>
        <taxon>Desulfobacteriaceae</taxon>
        <taxon>Desulfobacterium</taxon>
        <taxon>environmental samples</taxon>
    </lineage>
</organism>
<feature type="transmembrane region" description="Helical" evidence="5">
    <location>
        <begin position="12"/>
        <end position="28"/>
    </location>
</feature>
<keyword evidence="5" id="KW-0830">Ubiquinone</keyword>
<dbReference type="HAMAP" id="MF_00445">
    <property type="entry name" value="NDH1_NuoN_1"/>
    <property type="match status" value="1"/>
</dbReference>
<reference evidence="8" key="1">
    <citation type="submission" date="2018-01" db="EMBL/GenBank/DDBJ databases">
        <authorList>
            <person name="Regsiter A."/>
            <person name="William W."/>
        </authorList>
    </citation>
    <scope>NUCLEOTIDE SEQUENCE</scope>
    <source>
        <strain evidence="8">TRIP AH-1</strain>
    </source>
</reference>
<comment type="catalytic activity">
    <reaction evidence="5">
        <text>a quinone + NADH + 5 H(+)(in) = a quinol + NAD(+) + 4 H(+)(out)</text>
        <dbReference type="Rhea" id="RHEA:57888"/>
        <dbReference type="ChEBI" id="CHEBI:15378"/>
        <dbReference type="ChEBI" id="CHEBI:24646"/>
        <dbReference type="ChEBI" id="CHEBI:57540"/>
        <dbReference type="ChEBI" id="CHEBI:57945"/>
        <dbReference type="ChEBI" id="CHEBI:132124"/>
    </reaction>
</comment>